<dbReference type="GO" id="GO:0034335">
    <property type="term" value="F:DNA negative supercoiling activity"/>
    <property type="evidence" value="ECO:0007669"/>
    <property type="project" value="UniProtKB-ARBA"/>
</dbReference>
<organism evidence="13">
    <name type="scientific">Candidatus Mycoplasma haematominutum 'Birmingham 1'</name>
    <dbReference type="NCBI Taxonomy" id="1116213"/>
    <lineage>
        <taxon>Bacteria</taxon>
        <taxon>Bacillati</taxon>
        <taxon>Mycoplasmatota</taxon>
        <taxon>Mollicutes</taxon>
        <taxon>Mycoplasmataceae</taxon>
        <taxon>Mycoplasma</taxon>
    </lineage>
</organism>
<dbReference type="SMART" id="SM00433">
    <property type="entry name" value="TOP2c"/>
    <property type="match status" value="1"/>
</dbReference>
<dbReference type="InterPro" id="IPR001241">
    <property type="entry name" value="Topo_IIA"/>
</dbReference>
<dbReference type="InterPro" id="IPR000565">
    <property type="entry name" value="Topo_IIA_B"/>
</dbReference>
<evidence type="ECO:0000256" key="2">
    <source>
        <dbReference type="ARBA" id="ARBA00001946"/>
    </source>
</evidence>
<dbReference type="AlphaFoldDB" id="G8C2J1"/>
<evidence type="ECO:0000256" key="8">
    <source>
        <dbReference type="ARBA" id="ARBA00022842"/>
    </source>
</evidence>
<feature type="domain" description="Toprim" evidence="12">
    <location>
        <begin position="452"/>
        <end position="567"/>
    </location>
</feature>
<dbReference type="InterPro" id="IPR006171">
    <property type="entry name" value="TOPRIM_dom"/>
</dbReference>
<dbReference type="Pfam" id="PF02518">
    <property type="entry name" value="HATPase_c"/>
    <property type="match status" value="1"/>
</dbReference>
<accession>G8C2J1</accession>
<keyword evidence="5" id="KW-0479">Metal-binding</keyword>
<dbReference type="GO" id="GO:0046872">
    <property type="term" value="F:metal ion binding"/>
    <property type="evidence" value="ECO:0007669"/>
    <property type="project" value="UniProtKB-KW"/>
</dbReference>
<dbReference type="InterPro" id="IPR013760">
    <property type="entry name" value="Topo_IIA-like_dom_sf"/>
</dbReference>
<dbReference type="Pfam" id="PF01751">
    <property type="entry name" value="Toprim"/>
    <property type="match status" value="1"/>
</dbReference>
<dbReference type="HOGENOM" id="CLU_006146_4_1_14"/>
<dbReference type="GO" id="GO:0005524">
    <property type="term" value="F:ATP binding"/>
    <property type="evidence" value="ECO:0007669"/>
    <property type="project" value="UniProtKB-KW"/>
</dbReference>
<dbReference type="CDD" id="cd00329">
    <property type="entry name" value="TopoII_MutL_Trans"/>
    <property type="match status" value="1"/>
</dbReference>
<protein>
    <recommendedName>
        <fullName evidence="4">DNA topoisomerase (ATP-hydrolyzing)</fullName>
        <ecNumber evidence="4">5.6.2.2</ecNumber>
    </recommendedName>
</protein>
<dbReference type="SUPFAM" id="SSF54211">
    <property type="entry name" value="Ribosomal protein S5 domain 2-like"/>
    <property type="match status" value="1"/>
</dbReference>
<reference evidence="13" key="2">
    <citation type="submission" date="2011-11" db="EMBL/GenBank/DDBJ databases">
        <authorList>
            <person name="Barker E."/>
        </authorList>
    </citation>
    <scope>NUCLEOTIDE SEQUENCE</scope>
    <source>
        <strain evidence="13">Birmingham 1</strain>
    </source>
</reference>
<evidence type="ECO:0000256" key="4">
    <source>
        <dbReference type="ARBA" id="ARBA00012895"/>
    </source>
</evidence>
<dbReference type="InterPro" id="IPR003594">
    <property type="entry name" value="HATPase_dom"/>
</dbReference>
<dbReference type="GO" id="GO:0003677">
    <property type="term" value="F:DNA binding"/>
    <property type="evidence" value="ECO:0007669"/>
    <property type="project" value="UniProtKB-KW"/>
</dbReference>
<dbReference type="InterPro" id="IPR036890">
    <property type="entry name" value="HATPase_C_sf"/>
</dbReference>
<dbReference type="KEGG" id="mhb:MHM_00210"/>
<dbReference type="InterPro" id="IPR018522">
    <property type="entry name" value="TopoIIA_CS"/>
</dbReference>
<comment type="similarity">
    <text evidence="3">Belongs to the type II topoisomerase GyrB family.</text>
</comment>
<dbReference type="InterPro" id="IPR014721">
    <property type="entry name" value="Ribsml_uS5_D2-typ_fold_subgr"/>
</dbReference>
<dbReference type="PROSITE" id="PS00177">
    <property type="entry name" value="TOPOISOMERASE_II"/>
    <property type="match status" value="1"/>
</dbReference>
<name>G8C2J1_9MOLU</name>
<dbReference type="RefSeq" id="WP_015511404.1">
    <property type="nucleotide sequence ID" value="NC_021007.1"/>
</dbReference>
<keyword evidence="9" id="KW-0799">Topoisomerase</keyword>
<dbReference type="PANTHER" id="PTHR45866">
    <property type="entry name" value="DNA GYRASE/TOPOISOMERASE SUBUNIT B"/>
    <property type="match status" value="1"/>
</dbReference>
<evidence type="ECO:0000256" key="11">
    <source>
        <dbReference type="ARBA" id="ARBA00023235"/>
    </source>
</evidence>
<reference evidence="13" key="1">
    <citation type="submission" date="2011-11" db="EMBL/GenBank/DDBJ databases">
        <title>Complete genome sequence of Candidatus Mycoplasma haemominutum.</title>
        <authorList>
            <person name="Barker E.N."/>
            <person name="Darby A.C."/>
            <person name="Helps C.R."/>
            <person name="Peters I.R."/>
            <person name="Hughes M.A."/>
            <person name="Radford A.D."/>
            <person name="Novacco M."/>
            <person name="Boretti F."/>
            <person name="Hofmann-Lehmann R."/>
            <person name="Tasker S."/>
        </authorList>
    </citation>
    <scope>NUCLEOTIDE SEQUENCE</scope>
    <source>
        <strain evidence="13">Birmingham 1</strain>
    </source>
</reference>
<keyword evidence="8" id="KW-0460">Magnesium</keyword>
<dbReference type="PRINTS" id="PR01159">
    <property type="entry name" value="DNAGYRASEB"/>
</dbReference>
<dbReference type="PRINTS" id="PR00418">
    <property type="entry name" value="TPI2FAMILY"/>
</dbReference>
<dbReference type="InterPro" id="IPR013759">
    <property type="entry name" value="Topo_IIA_B_C"/>
</dbReference>
<dbReference type="SUPFAM" id="SSF56719">
    <property type="entry name" value="Type II DNA topoisomerase"/>
    <property type="match status" value="1"/>
</dbReference>
<dbReference type="SMART" id="SM00387">
    <property type="entry name" value="HATPase_c"/>
    <property type="match status" value="1"/>
</dbReference>
<dbReference type="EC" id="5.6.2.2" evidence="4"/>
<evidence type="ECO:0000256" key="6">
    <source>
        <dbReference type="ARBA" id="ARBA00022741"/>
    </source>
</evidence>
<dbReference type="InterPro" id="IPR002288">
    <property type="entry name" value="DNA_gyrase_B_C"/>
</dbReference>
<dbReference type="PATRIC" id="fig|1116213.3.peg.19"/>
<evidence type="ECO:0000313" key="13">
    <source>
        <dbReference type="EMBL" id="CCE66539.1"/>
    </source>
</evidence>
<evidence type="ECO:0000256" key="3">
    <source>
        <dbReference type="ARBA" id="ARBA00010708"/>
    </source>
</evidence>
<comment type="catalytic activity">
    <reaction evidence="1">
        <text>ATP-dependent breakage, passage and rejoining of double-stranded DNA.</text>
        <dbReference type="EC" id="5.6.2.2"/>
    </reaction>
</comment>
<evidence type="ECO:0000259" key="12">
    <source>
        <dbReference type="PROSITE" id="PS50880"/>
    </source>
</evidence>
<evidence type="ECO:0000256" key="9">
    <source>
        <dbReference type="ARBA" id="ARBA00023029"/>
    </source>
</evidence>
<gene>
    <name evidence="13" type="primary">gyrB</name>
    <name evidence="13" type="ORF">MHM_00210</name>
</gene>
<evidence type="ECO:0000256" key="7">
    <source>
        <dbReference type="ARBA" id="ARBA00022840"/>
    </source>
</evidence>
<keyword evidence="6" id="KW-0547">Nucleotide-binding</keyword>
<keyword evidence="11 13" id="KW-0413">Isomerase</keyword>
<dbReference type="CDD" id="cd16928">
    <property type="entry name" value="HATPase_GyrB-like"/>
    <property type="match status" value="1"/>
</dbReference>
<evidence type="ECO:0000256" key="5">
    <source>
        <dbReference type="ARBA" id="ARBA00022723"/>
    </source>
</evidence>
<comment type="cofactor">
    <cofactor evidence="2">
        <name>Mg(2+)</name>
        <dbReference type="ChEBI" id="CHEBI:18420"/>
    </cofactor>
</comment>
<dbReference type="Pfam" id="PF00986">
    <property type="entry name" value="DNA_gyraseB_C"/>
    <property type="match status" value="1"/>
</dbReference>
<dbReference type="SUPFAM" id="SSF55874">
    <property type="entry name" value="ATPase domain of HSP90 chaperone/DNA topoisomerase II/histidine kinase"/>
    <property type="match status" value="1"/>
</dbReference>
<sequence>MASHKKEKKGRSSPILKDESSDMNINLGYGDADIQVLEGLEPVRKRPGMYIGSTGIEGLHHLIWEVLDNAVDEAVAGFAKNIFLTLERDRIVSVEDDGRGLPTGINPQTGDPTIITIFTRLHAGGKFDNTSYKVSGGLHGVGVKCVNALSNFFEVTTTRNGETYYAKFMHGGKEYTGPELVRKDEKIPSGTKVRWQPDFTILEDNQYDISLIKERLERLAYLNKQITFVFENKLSGEKKIFRSEGGLSDWVEQLGVGLEAIYPTQSFLLDRQTIEKKGKKNILELEVAFQYISNKSSSTIFSFCNNVYTPLGGSHLESVKEGLLSCVREISFHEIKKIKNIYELTKEDIISGLNMVLSLRYTEPSYKGQTKESLVNNEIRSVIKGEIDQKLHFFFEEHPDGKEAFLTHIERARQNRLQREAISDLEREIQRDNSLEFAEKLADCTIKNPDFSELYIVEGDSAGGSAKSARNREFQAILPIKGKLINVAKLSSWAKASKNQEICNLITAIGCSHSTNFDIEKLKYNKIVLMTDADVDGSHIRILILTFLYKYMTPLIENGKIFVAQPPLYKASSKKESIYLWSEEDKREFEKKRGKFSGFEISRFKGLGEMSPAQLWETTMDPQRRTFLQVKIVDPEKSDKTIEDLMGKEVKPRKIFIRDNYFIANLDI</sequence>
<dbReference type="Gene3D" id="3.30.230.10">
    <property type="match status" value="1"/>
</dbReference>
<dbReference type="InterPro" id="IPR013506">
    <property type="entry name" value="Topo_IIA_bsu_dom2"/>
</dbReference>
<keyword evidence="7" id="KW-0067">ATP-binding</keyword>
<dbReference type="Gene3D" id="3.30.565.10">
    <property type="entry name" value="Histidine kinase-like ATPase, C-terminal domain"/>
    <property type="match status" value="1"/>
</dbReference>
<dbReference type="EMBL" id="HE613254">
    <property type="protein sequence ID" value="CCE66539.1"/>
    <property type="molecule type" value="Genomic_DNA"/>
</dbReference>
<keyword evidence="10" id="KW-0238">DNA-binding</keyword>
<dbReference type="GO" id="GO:0006265">
    <property type="term" value="P:DNA topological change"/>
    <property type="evidence" value="ECO:0007669"/>
    <property type="project" value="InterPro"/>
</dbReference>
<evidence type="ECO:0000256" key="10">
    <source>
        <dbReference type="ARBA" id="ARBA00023125"/>
    </source>
</evidence>
<dbReference type="Pfam" id="PF00204">
    <property type="entry name" value="DNA_gyraseB"/>
    <property type="match status" value="1"/>
</dbReference>
<dbReference type="PROSITE" id="PS50880">
    <property type="entry name" value="TOPRIM"/>
    <property type="match status" value="1"/>
</dbReference>
<dbReference type="Gene3D" id="3.40.50.670">
    <property type="match status" value="1"/>
</dbReference>
<dbReference type="PANTHER" id="PTHR45866:SF1">
    <property type="entry name" value="DNA GYRASE SUBUNIT B, MITOCHONDRIAL"/>
    <property type="match status" value="1"/>
</dbReference>
<evidence type="ECO:0000256" key="1">
    <source>
        <dbReference type="ARBA" id="ARBA00000185"/>
    </source>
</evidence>
<proteinExistence type="inferred from homology"/>
<dbReference type="InterPro" id="IPR020568">
    <property type="entry name" value="Ribosomal_Su5_D2-typ_SF"/>
</dbReference>